<proteinExistence type="predicted"/>
<keyword evidence="2" id="KW-1185">Reference proteome</keyword>
<evidence type="ECO:0000313" key="2">
    <source>
        <dbReference type="Proteomes" id="UP000433788"/>
    </source>
</evidence>
<dbReference type="Gene3D" id="1.20.120.330">
    <property type="entry name" value="Nucleotidyltransferases domain 2"/>
    <property type="match status" value="1"/>
</dbReference>
<comment type="caution">
    <text evidence="1">The sequence shown here is derived from an EMBL/GenBank/DDBJ whole genome shotgun (WGS) entry which is preliminary data.</text>
</comment>
<evidence type="ECO:0000313" key="1">
    <source>
        <dbReference type="EMBL" id="MRH78539.1"/>
    </source>
</evidence>
<gene>
    <name evidence="1" type="ORF">GH984_07450</name>
</gene>
<keyword evidence="1" id="KW-0238">DNA-binding</keyword>
<name>A0A6N7QT02_9GAMM</name>
<sequence>MTLENLVNRTLDRIDPDKDTTTRLLSAADGSLANARLSGITSEGSFDMAYKATMQLANAALQANGYRTLTSVSGHHRTLIQLLPQTIGLDSEKMVLFESLRKQRNLIDYSGDSVTDELAAEAVEHAAYLQKKVIDWLKANKPELMG</sequence>
<protein>
    <submittedName>
        <fullName evidence="1">DNA-binding protein</fullName>
    </submittedName>
</protein>
<accession>A0A6N7QT02</accession>
<dbReference type="AlphaFoldDB" id="A0A6N7QT02"/>
<dbReference type="GO" id="GO:0003677">
    <property type="term" value="F:DNA binding"/>
    <property type="evidence" value="ECO:0007669"/>
    <property type="project" value="UniProtKB-KW"/>
</dbReference>
<dbReference type="EMBL" id="WJPP01000003">
    <property type="protein sequence ID" value="MRH78539.1"/>
    <property type="molecule type" value="Genomic_DNA"/>
</dbReference>
<organism evidence="1 2">
    <name type="scientific">Spiribacter salilacus</name>
    <dbReference type="NCBI Taxonomy" id="2664894"/>
    <lineage>
        <taxon>Bacteria</taxon>
        <taxon>Pseudomonadati</taxon>
        <taxon>Pseudomonadota</taxon>
        <taxon>Gammaproteobacteria</taxon>
        <taxon>Chromatiales</taxon>
        <taxon>Ectothiorhodospiraceae</taxon>
        <taxon>Spiribacter</taxon>
    </lineage>
</organism>
<dbReference type="Proteomes" id="UP000433788">
    <property type="component" value="Unassembled WGS sequence"/>
</dbReference>
<reference evidence="1 2" key="1">
    <citation type="submission" date="2019-11" db="EMBL/GenBank/DDBJ databases">
        <authorList>
            <person name="Zhang X.Y."/>
        </authorList>
    </citation>
    <scope>NUCLEOTIDE SEQUENCE [LARGE SCALE GENOMIC DNA]</scope>
    <source>
        <strain evidence="1 2">C176</strain>
    </source>
</reference>
<dbReference type="RefSeq" id="WP_153719568.1">
    <property type="nucleotide sequence ID" value="NZ_WJPP01000003.1"/>
</dbReference>